<proteinExistence type="predicted"/>
<dbReference type="EMBL" id="CP025014">
    <property type="protein sequence ID" value="AUW46688.1"/>
    <property type="molecule type" value="Genomic_DNA"/>
</dbReference>
<dbReference type="AlphaFoldDB" id="A0A2K9ZEP4"/>
<evidence type="ECO:0000313" key="2">
    <source>
        <dbReference type="Proteomes" id="UP000238523"/>
    </source>
</evidence>
<gene>
    <name evidence="1" type="ORF">CUJ84_pRLN2000143</name>
</gene>
<protein>
    <submittedName>
        <fullName evidence="1">Uncharacterized protein</fullName>
    </submittedName>
</protein>
<geneLocation type="plasmid" evidence="2">
    <name>prln2</name>
</geneLocation>
<dbReference type="Proteomes" id="UP000238523">
    <property type="component" value="Plasmid pRLN2"/>
</dbReference>
<sequence>MDHSQICEPTRPEKLLELHGRPASGRHALQLKERLRYDVEPETGKRTQKNLSAREQYAPLIVKPSGRAEIRYTSLCDPPQP</sequence>
<reference evidence="1 2" key="1">
    <citation type="submission" date="2017-11" db="EMBL/GenBank/DDBJ databases">
        <title>Complete genome of Rhizobium leguminosarum Norway, an ineffective micro-symbiont.</title>
        <authorList>
            <person name="Hoffrichter A."/>
            <person name="Liang J."/>
            <person name="Brachmann A."/>
            <person name="Marin M."/>
        </authorList>
    </citation>
    <scope>NUCLEOTIDE SEQUENCE [LARGE SCALE GENOMIC DNA]</scope>
    <source>
        <strain evidence="1 2">Norway</strain>
        <plasmid evidence="2">Plasmid prln2</plasmid>
    </source>
</reference>
<accession>A0A2K9ZEP4</accession>
<name>A0A2K9ZEP4_RHILE</name>
<organism evidence="1 2">
    <name type="scientific">Rhizobium leguminosarum</name>
    <dbReference type="NCBI Taxonomy" id="384"/>
    <lineage>
        <taxon>Bacteria</taxon>
        <taxon>Pseudomonadati</taxon>
        <taxon>Pseudomonadota</taxon>
        <taxon>Alphaproteobacteria</taxon>
        <taxon>Hyphomicrobiales</taxon>
        <taxon>Rhizobiaceae</taxon>
        <taxon>Rhizobium/Agrobacterium group</taxon>
        <taxon>Rhizobium</taxon>
    </lineage>
</organism>
<keyword evidence="1" id="KW-0614">Plasmid</keyword>
<evidence type="ECO:0000313" key="1">
    <source>
        <dbReference type="EMBL" id="AUW46688.1"/>
    </source>
</evidence>